<dbReference type="PANTHER" id="PTHR43512:SF4">
    <property type="entry name" value="TRANSLATION FACTOR GUF1 HOMOLOG, CHLOROPLASTIC"/>
    <property type="match status" value="1"/>
</dbReference>
<comment type="function">
    <text evidence="9 12">Required for accurate and efficient protein synthesis under certain stress conditions. May act as a fidelity factor of the translation reaction, by catalyzing a one-codon backward translocation of tRNAs on improperly translocated ribosomes. Back-translocation proceeds from a post-translocation (POST) complex to a pre-translocation (PRE) complex, thus giving elongation factor G a second chance to translocate the tRNAs correctly. Binds to ribosomes in a GTP-dependent manner.</text>
</comment>
<evidence type="ECO:0000256" key="3">
    <source>
        <dbReference type="ARBA" id="ARBA00022741"/>
    </source>
</evidence>
<keyword evidence="6 12" id="KW-0342">GTP-binding</keyword>
<dbReference type="AlphaFoldDB" id="A0A1L3GLT3"/>
<keyword evidence="5 12" id="KW-0648">Protein biosynthesis</keyword>
<dbReference type="GO" id="GO:0005886">
    <property type="term" value="C:plasma membrane"/>
    <property type="evidence" value="ECO:0007669"/>
    <property type="project" value="UniProtKB-SubCell"/>
</dbReference>
<accession>A0A1L3GLT3</accession>
<dbReference type="Gene3D" id="3.30.70.240">
    <property type="match status" value="1"/>
</dbReference>
<dbReference type="SUPFAM" id="SSF50447">
    <property type="entry name" value="Translation proteins"/>
    <property type="match status" value="1"/>
</dbReference>
<evidence type="ECO:0000313" key="15">
    <source>
        <dbReference type="Proteomes" id="UP000182517"/>
    </source>
</evidence>
<comment type="similarity">
    <text evidence="10">Belongs to the GTP-binding elongation factor family. LepA subfamily.</text>
</comment>
<dbReference type="InterPro" id="IPR031157">
    <property type="entry name" value="G_TR_CS"/>
</dbReference>
<keyword evidence="14" id="KW-0251">Elongation factor</keyword>
<dbReference type="Pfam" id="PF03144">
    <property type="entry name" value="GTP_EFTU_D2"/>
    <property type="match status" value="1"/>
</dbReference>
<evidence type="ECO:0000256" key="5">
    <source>
        <dbReference type="ARBA" id="ARBA00022917"/>
    </source>
</evidence>
<organism evidence="14 15">
    <name type="scientific">Syntrophotalea acetylenivorans</name>
    <dbReference type="NCBI Taxonomy" id="1842532"/>
    <lineage>
        <taxon>Bacteria</taxon>
        <taxon>Pseudomonadati</taxon>
        <taxon>Thermodesulfobacteriota</taxon>
        <taxon>Desulfuromonadia</taxon>
        <taxon>Desulfuromonadales</taxon>
        <taxon>Syntrophotaleaceae</taxon>
        <taxon>Syntrophotalea</taxon>
    </lineage>
</organism>
<comment type="subcellular location">
    <subcellularLocation>
        <location evidence="12">Cell membrane</location>
        <topology evidence="12">Peripheral membrane protein</topology>
        <orientation evidence="12">Cytoplasmic side</orientation>
    </subcellularLocation>
</comment>
<dbReference type="STRING" id="1842532.A7E78_02970"/>
<dbReference type="FunFam" id="3.40.50.300:FF:000078">
    <property type="entry name" value="Elongation factor 4"/>
    <property type="match status" value="1"/>
</dbReference>
<dbReference type="FunFam" id="3.30.70.2570:FF:000001">
    <property type="entry name" value="Translation factor GUF1, mitochondrial"/>
    <property type="match status" value="1"/>
</dbReference>
<dbReference type="PROSITE" id="PS51722">
    <property type="entry name" value="G_TR_2"/>
    <property type="match status" value="1"/>
</dbReference>
<dbReference type="GO" id="GO:0005525">
    <property type="term" value="F:GTP binding"/>
    <property type="evidence" value="ECO:0007669"/>
    <property type="project" value="UniProtKB-UniRule"/>
</dbReference>
<dbReference type="Gene3D" id="3.30.70.2570">
    <property type="entry name" value="Elongation factor 4, C-terminal domain"/>
    <property type="match status" value="1"/>
</dbReference>
<keyword evidence="2 12" id="KW-1003">Cell membrane</keyword>
<evidence type="ECO:0000256" key="12">
    <source>
        <dbReference type="HAMAP-Rule" id="MF_00071"/>
    </source>
</evidence>
<comment type="similarity">
    <text evidence="1 12">Belongs to the TRAFAC class translation factor GTPase superfamily. Classic translation factor GTPase family. LepA subfamily.</text>
</comment>
<dbReference type="RefSeq" id="WP_072282850.1">
    <property type="nucleotide sequence ID" value="NZ_CP015519.1"/>
</dbReference>
<dbReference type="InterPro" id="IPR000640">
    <property type="entry name" value="EFG_V-like"/>
</dbReference>
<dbReference type="InterPro" id="IPR035647">
    <property type="entry name" value="EFG_III/V"/>
</dbReference>
<dbReference type="NCBIfam" id="TIGR01393">
    <property type="entry name" value="lepA"/>
    <property type="match status" value="1"/>
</dbReference>
<dbReference type="InterPro" id="IPR005225">
    <property type="entry name" value="Small_GTP-bd"/>
</dbReference>
<dbReference type="GO" id="GO:0003746">
    <property type="term" value="F:translation elongation factor activity"/>
    <property type="evidence" value="ECO:0007669"/>
    <property type="project" value="UniProtKB-UniRule"/>
</dbReference>
<dbReference type="PROSITE" id="PS00301">
    <property type="entry name" value="G_TR_1"/>
    <property type="match status" value="1"/>
</dbReference>
<dbReference type="KEGG" id="pef:A7E78_02970"/>
<comment type="catalytic activity">
    <reaction evidence="8 12">
        <text>GTP + H2O = GDP + phosphate + H(+)</text>
        <dbReference type="Rhea" id="RHEA:19669"/>
        <dbReference type="ChEBI" id="CHEBI:15377"/>
        <dbReference type="ChEBI" id="CHEBI:15378"/>
        <dbReference type="ChEBI" id="CHEBI:37565"/>
        <dbReference type="ChEBI" id="CHEBI:43474"/>
        <dbReference type="ChEBI" id="CHEBI:58189"/>
        <dbReference type="EC" id="3.6.5.n1"/>
    </reaction>
</comment>
<dbReference type="CDD" id="cd16260">
    <property type="entry name" value="EF4_III"/>
    <property type="match status" value="1"/>
</dbReference>
<dbReference type="OrthoDB" id="9801591at2"/>
<evidence type="ECO:0000256" key="11">
    <source>
        <dbReference type="ARBA" id="ARBA00066744"/>
    </source>
</evidence>
<dbReference type="GO" id="GO:0045727">
    <property type="term" value="P:positive regulation of translation"/>
    <property type="evidence" value="ECO:0007669"/>
    <property type="project" value="UniProtKB-UniRule"/>
</dbReference>
<keyword evidence="3 12" id="KW-0547">Nucleotide-binding</keyword>
<evidence type="ECO:0000256" key="6">
    <source>
        <dbReference type="ARBA" id="ARBA00023134"/>
    </source>
</evidence>
<dbReference type="HAMAP" id="MF_00071">
    <property type="entry name" value="LepA"/>
    <property type="match status" value="1"/>
</dbReference>
<evidence type="ECO:0000256" key="8">
    <source>
        <dbReference type="ARBA" id="ARBA00050293"/>
    </source>
</evidence>
<dbReference type="SUPFAM" id="SSF54980">
    <property type="entry name" value="EF-G C-terminal domain-like"/>
    <property type="match status" value="2"/>
</dbReference>
<dbReference type="Pfam" id="PF06421">
    <property type="entry name" value="LepA_C"/>
    <property type="match status" value="1"/>
</dbReference>
<dbReference type="InterPro" id="IPR027417">
    <property type="entry name" value="P-loop_NTPase"/>
</dbReference>
<dbReference type="InterPro" id="IPR038363">
    <property type="entry name" value="LepA_C_sf"/>
</dbReference>
<dbReference type="Proteomes" id="UP000182517">
    <property type="component" value="Chromosome"/>
</dbReference>
<dbReference type="SUPFAM" id="SSF52540">
    <property type="entry name" value="P-loop containing nucleoside triphosphate hydrolases"/>
    <property type="match status" value="1"/>
</dbReference>
<dbReference type="PANTHER" id="PTHR43512">
    <property type="entry name" value="TRANSLATION FACTOR GUF1-RELATED"/>
    <property type="match status" value="1"/>
</dbReference>
<dbReference type="FunFam" id="2.40.30.10:FF:000015">
    <property type="entry name" value="Translation factor GUF1, mitochondrial"/>
    <property type="match status" value="1"/>
</dbReference>
<dbReference type="CDD" id="cd03699">
    <property type="entry name" value="EF4_II"/>
    <property type="match status" value="1"/>
</dbReference>
<proteinExistence type="inferred from homology"/>
<dbReference type="GO" id="GO:0003924">
    <property type="term" value="F:GTPase activity"/>
    <property type="evidence" value="ECO:0007669"/>
    <property type="project" value="UniProtKB-UniRule"/>
</dbReference>
<dbReference type="NCBIfam" id="TIGR00231">
    <property type="entry name" value="small_GTP"/>
    <property type="match status" value="1"/>
</dbReference>
<evidence type="ECO:0000256" key="9">
    <source>
        <dbReference type="ARBA" id="ARBA00057626"/>
    </source>
</evidence>
<dbReference type="GO" id="GO:0043022">
    <property type="term" value="F:ribosome binding"/>
    <property type="evidence" value="ECO:0007669"/>
    <property type="project" value="UniProtKB-UniRule"/>
</dbReference>
<dbReference type="InterPro" id="IPR035654">
    <property type="entry name" value="LepA_IV"/>
</dbReference>
<dbReference type="FunFam" id="3.30.70.240:FF:000007">
    <property type="entry name" value="Translation factor GUF1, mitochondrial"/>
    <property type="match status" value="1"/>
</dbReference>
<feature type="domain" description="Tr-type G" evidence="13">
    <location>
        <begin position="4"/>
        <end position="186"/>
    </location>
</feature>
<dbReference type="InterPro" id="IPR009000">
    <property type="entry name" value="Transl_B-barrel_sf"/>
</dbReference>
<feature type="binding site" evidence="12">
    <location>
        <begin position="16"/>
        <end position="21"/>
    </location>
    <ligand>
        <name>GTP</name>
        <dbReference type="ChEBI" id="CHEBI:37565"/>
    </ligand>
</feature>
<keyword evidence="4 12" id="KW-0378">Hydrolase</keyword>
<dbReference type="Gene3D" id="2.40.30.10">
    <property type="entry name" value="Translation factors"/>
    <property type="match status" value="1"/>
</dbReference>
<protein>
    <recommendedName>
        <fullName evidence="11 12">Elongation factor 4</fullName>
        <shortName evidence="12">EF-4</shortName>
        <ecNumber evidence="11 12">3.6.5.n1</ecNumber>
    </recommendedName>
    <alternativeName>
        <fullName evidence="12">Ribosomal back-translocase LepA</fullName>
    </alternativeName>
</protein>
<evidence type="ECO:0000313" key="14">
    <source>
        <dbReference type="EMBL" id="APG26889.1"/>
    </source>
</evidence>
<dbReference type="InterPro" id="IPR006297">
    <property type="entry name" value="EF-4"/>
</dbReference>
<dbReference type="InterPro" id="IPR004161">
    <property type="entry name" value="EFTu-like_2"/>
</dbReference>
<dbReference type="Pfam" id="PF00679">
    <property type="entry name" value="EFG_C"/>
    <property type="match status" value="1"/>
</dbReference>
<keyword evidence="15" id="KW-1185">Reference proteome</keyword>
<dbReference type="InterPro" id="IPR000795">
    <property type="entry name" value="T_Tr_GTP-bd_dom"/>
</dbReference>
<gene>
    <name evidence="12" type="primary">lepA</name>
    <name evidence="14" type="ORF">A7E78_02970</name>
</gene>
<keyword evidence="7 12" id="KW-0472">Membrane</keyword>
<sequence length="600" mass="67124">MDQSRIRNFSIIAHIDHGKSTLADRLLEETGALSDREKTNQFLDKLDLERERGITIKAQAVRLKYRADDGQDYILNLIDTPGHVDFSYEVSRSLSACEGGLLVVDASQGVEAQTLANVYLAIDQNLEVFPVLNKIDLPGSEPERIKEEIEEIIGLDTSDAVEASAKEGIGIHDILESIVAKVPPPEGNPNAPLKALIFDSWYDSYQGVIVLVRVVDGTLRKGDKIKFMANNKSHEILKIGAFSPHPVELPELAAGEVGFLIAGIKVLHDAKVGDTITHLNRPAEKALPGFKEVKPMVFSGLYPIDSGDYDSLRDAMEKLRLNDSSFTFEPENSMALGFGFRCGFLGLLHMEIIQERLEREFNVDLITTAPTVSYQVTTVKGEELIVDSANKLPEVQFIQEIREPFILASVHVPNEFVGAVLALCTEKRGIQREIKYLTANRVMVVYELPLNEIVLDFFDRLKSISRGYASLDYEFIDYRPSDLVRLNILVNGEVVDALSLIVHRDKVQFRGRELVAKMKEFIPRQQFEVAIQAAIGNKVVARVNVKALRKDVTAKCYGGDITRKRKLLEKQKEGKKRMKQVGSVELPQEAFLAILKVKEK</sequence>
<evidence type="ECO:0000259" key="13">
    <source>
        <dbReference type="PROSITE" id="PS51722"/>
    </source>
</evidence>
<feature type="binding site" evidence="12">
    <location>
        <begin position="133"/>
        <end position="136"/>
    </location>
    <ligand>
        <name>GTP</name>
        <dbReference type="ChEBI" id="CHEBI:37565"/>
    </ligand>
</feature>
<dbReference type="PRINTS" id="PR00315">
    <property type="entry name" value="ELONGATNFCT"/>
</dbReference>
<evidence type="ECO:0000256" key="7">
    <source>
        <dbReference type="ARBA" id="ARBA00023136"/>
    </source>
</evidence>
<reference evidence="14 15" key="1">
    <citation type="journal article" date="2017" name="Genome Announc.">
        <title>Complete Genome Sequences of Two Acetylene-Fermenting Pelobacter acetylenicus Strains.</title>
        <authorList>
            <person name="Sutton J.M."/>
            <person name="Baesman S.M."/>
            <person name="Fierst J.L."/>
            <person name="Poret-Peterson A.T."/>
            <person name="Oremland R.S."/>
            <person name="Dunlap D.S."/>
            <person name="Akob D.M."/>
        </authorList>
    </citation>
    <scope>NUCLEOTIDE SEQUENCE [LARGE SCALE GENOMIC DNA]</scope>
    <source>
        <strain evidence="14 15">SFB93</strain>
    </source>
</reference>
<evidence type="ECO:0000256" key="2">
    <source>
        <dbReference type="ARBA" id="ARBA00022475"/>
    </source>
</evidence>
<dbReference type="CDD" id="cd03709">
    <property type="entry name" value="lepA_C"/>
    <property type="match status" value="1"/>
</dbReference>
<dbReference type="EC" id="3.6.5.n1" evidence="11 12"/>
<dbReference type="EMBL" id="CP015519">
    <property type="protein sequence ID" value="APG26889.1"/>
    <property type="molecule type" value="Genomic_DNA"/>
</dbReference>
<dbReference type="Gene3D" id="3.30.70.870">
    <property type="entry name" value="Elongation Factor G (Translational Gtpase), domain 3"/>
    <property type="match status" value="1"/>
</dbReference>
<dbReference type="Gene3D" id="3.40.50.300">
    <property type="entry name" value="P-loop containing nucleotide triphosphate hydrolases"/>
    <property type="match status" value="1"/>
</dbReference>
<dbReference type="FunFam" id="3.30.70.870:FF:000004">
    <property type="entry name" value="Translation factor GUF1, mitochondrial"/>
    <property type="match status" value="1"/>
</dbReference>
<dbReference type="Pfam" id="PF00009">
    <property type="entry name" value="GTP_EFTU"/>
    <property type="match status" value="1"/>
</dbReference>
<dbReference type="InterPro" id="IPR013842">
    <property type="entry name" value="LepA_CTD"/>
</dbReference>
<evidence type="ECO:0000256" key="1">
    <source>
        <dbReference type="ARBA" id="ARBA00005454"/>
    </source>
</evidence>
<dbReference type="CDD" id="cd01890">
    <property type="entry name" value="LepA"/>
    <property type="match status" value="1"/>
</dbReference>
<name>A0A1L3GLT3_9BACT</name>
<evidence type="ECO:0000256" key="4">
    <source>
        <dbReference type="ARBA" id="ARBA00022801"/>
    </source>
</evidence>
<evidence type="ECO:0000256" key="10">
    <source>
        <dbReference type="ARBA" id="ARBA00061052"/>
    </source>
</evidence>